<keyword evidence="16" id="KW-0234">DNA repair</keyword>
<keyword evidence="7" id="KW-0808">Transferase</keyword>
<dbReference type="InterPro" id="IPR057564">
    <property type="entry name" value="HEAT_ATR"/>
</dbReference>
<evidence type="ECO:0000256" key="22">
    <source>
        <dbReference type="ARBA" id="ARBA00033001"/>
    </source>
</evidence>
<dbReference type="Pfam" id="PF00454">
    <property type="entry name" value="PI3_PI4_kinase"/>
    <property type="match status" value="1"/>
</dbReference>
<dbReference type="Pfam" id="PF00645">
    <property type="entry name" value="zf-PARP"/>
    <property type="match status" value="1"/>
</dbReference>
<dbReference type="GO" id="GO:0006281">
    <property type="term" value="P:DNA repair"/>
    <property type="evidence" value="ECO:0007669"/>
    <property type="project" value="UniProtKB-KW"/>
</dbReference>
<evidence type="ECO:0000313" key="27">
    <source>
        <dbReference type="EMBL" id="KXH30612.1"/>
    </source>
</evidence>
<dbReference type="Pfam" id="PF23593">
    <property type="entry name" value="HEAT_ATR"/>
    <property type="match status" value="1"/>
</dbReference>
<organism evidence="27 28">
    <name type="scientific">Colletotrichum nymphaeae SA-01</name>
    <dbReference type="NCBI Taxonomy" id="1460502"/>
    <lineage>
        <taxon>Eukaryota</taxon>
        <taxon>Fungi</taxon>
        <taxon>Dikarya</taxon>
        <taxon>Ascomycota</taxon>
        <taxon>Pezizomycotina</taxon>
        <taxon>Sordariomycetes</taxon>
        <taxon>Hypocreomycetidae</taxon>
        <taxon>Glomerellales</taxon>
        <taxon>Glomerellaceae</taxon>
        <taxon>Colletotrichum</taxon>
        <taxon>Colletotrichum acutatum species complex</taxon>
    </lineage>
</organism>
<keyword evidence="8" id="KW-0479">Metal-binding</keyword>
<dbReference type="PROSITE" id="PS50290">
    <property type="entry name" value="PI3_4_KINASE_3"/>
    <property type="match status" value="1"/>
</dbReference>
<evidence type="ECO:0000259" key="24">
    <source>
        <dbReference type="PROSITE" id="PS50290"/>
    </source>
</evidence>
<dbReference type="Pfam" id="PF08064">
    <property type="entry name" value="UME"/>
    <property type="match status" value="1"/>
</dbReference>
<evidence type="ECO:0000256" key="19">
    <source>
        <dbReference type="ARBA" id="ARBA00025079"/>
    </source>
</evidence>
<evidence type="ECO:0000256" key="8">
    <source>
        <dbReference type="ARBA" id="ARBA00022723"/>
    </source>
</evidence>
<dbReference type="PROSITE" id="PS51189">
    <property type="entry name" value="FAT"/>
    <property type="match status" value="1"/>
</dbReference>
<comment type="subunit">
    <text evidence="3">Associates with DNA double-strand breaks.</text>
</comment>
<comment type="caution">
    <text evidence="27">The sequence shown here is derived from an EMBL/GenBank/DDBJ whole genome shotgun (WGS) entry which is preliminary data.</text>
</comment>
<dbReference type="InterPro" id="IPR058681">
    <property type="entry name" value="HEAT_MEC1_N"/>
</dbReference>
<dbReference type="CDD" id="cd00892">
    <property type="entry name" value="PIKKc_ATR"/>
    <property type="match status" value="1"/>
</dbReference>
<evidence type="ECO:0000256" key="10">
    <source>
        <dbReference type="ARBA" id="ARBA00022763"/>
    </source>
</evidence>
<comment type="similarity">
    <text evidence="2">Belongs to the PI3/PI4-kinase family. ATM subfamily.</text>
</comment>
<feature type="domain" description="FAT" evidence="25">
    <location>
        <begin position="1452"/>
        <end position="2018"/>
    </location>
</feature>
<dbReference type="InterPro" id="IPR003152">
    <property type="entry name" value="FATC_dom"/>
</dbReference>
<dbReference type="SUPFAM" id="SSF56112">
    <property type="entry name" value="Protein kinase-like (PK-like)"/>
    <property type="match status" value="1"/>
</dbReference>
<dbReference type="InterPro" id="IPR016024">
    <property type="entry name" value="ARM-type_fold"/>
</dbReference>
<dbReference type="Pfam" id="PF25385">
    <property type="entry name" value="HEAT_MEC1_N"/>
    <property type="match status" value="1"/>
</dbReference>
<evidence type="ECO:0000256" key="9">
    <source>
        <dbReference type="ARBA" id="ARBA00022741"/>
    </source>
</evidence>
<dbReference type="SUPFAM" id="SSF57716">
    <property type="entry name" value="Glucocorticoid receptor-like (DNA-binding domain)"/>
    <property type="match status" value="1"/>
</dbReference>
<keyword evidence="9" id="KW-0547">Nucleotide-binding</keyword>
<evidence type="ECO:0000259" key="25">
    <source>
        <dbReference type="PROSITE" id="PS51189"/>
    </source>
</evidence>
<dbReference type="EMBL" id="JEMN01001653">
    <property type="protein sequence ID" value="KXH30612.1"/>
    <property type="molecule type" value="Genomic_DNA"/>
</dbReference>
<evidence type="ECO:0000256" key="13">
    <source>
        <dbReference type="ARBA" id="ARBA00022833"/>
    </source>
</evidence>
<feature type="compositionally biased region" description="Basic residues" evidence="23">
    <location>
        <begin position="2740"/>
        <end position="2749"/>
    </location>
</feature>
<dbReference type="GO" id="GO:0003677">
    <property type="term" value="F:DNA binding"/>
    <property type="evidence" value="ECO:0007669"/>
    <property type="project" value="InterPro"/>
</dbReference>
<evidence type="ECO:0000256" key="2">
    <source>
        <dbReference type="ARBA" id="ARBA00010769"/>
    </source>
</evidence>
<dbReference type="InterPro" id="IPR014009">
    <property type="entry name" value="PIK_FAT"/>
</dbReference>
<evidence type="ECO:0000256" key="6">
    <source>
        <dbReference type="ARBA" id="ARBA00022527"/>
    </source>
</evidence>
<dbReference type="InterPro" id="IPR036957">
    <property type="entry name" value="Znf_PARP_sf"/>
</dbReference>
<dbReference type="SMART" id="SM00802">
    <property type="entry name" value="UME"/>
    <property type="match status" value="1"/>
</dbReference>
<evidence type="ECO:0000256" key="11">
    <source>
        <dbReference type="ARBA" id="ARBA00022771"/>
    </source>
</evidence>
<feature type="compositionally biased region" description="Acidic residues" evidence="23">
    <location>
        <begin position="2686"/>
        <end position="2695"/>
    </location>
</feature>
<evidence type="ECO:0000256" key="3">
    <source>
        <dbReference type="ARBA" id="ARBA00011370"/>
    </source>
</evidence>
<feature type="compositionally biased region" description="Basic residues" evidence="23">
    <location>
        <begin position="2794"/>
        <end position="2810"/>
    </location>
</feature>
<evidence type="ECO:0000256" key="15">
    <source>
        <dbReference type="ARBA" id="ARBA00022853"/>
    </source>
</evidence>
<dbReference type="Pfam" id="PF02260">
    <property type="entry name" value="FATC"/>
    <property type="match status" value="1"/>
</dbReference>
<dbReference type="PANTHER" id="PTHR11139:SF125">
    <property type="entry name" value="SERINE_THREONINE-PROTEIN KINASE MEC1"/>
    <property type="match status" value="1"/>
</dbReference>
<name>A0A135S3Y3_9PEZI</name>
<dbReference type="Gene3D" id="1.10.1070.11">
    <property type="entry name" value="Phosphatidylinositol 3-/4-kinase, catalytic domain"/>
    <property type="match status" value="1"/>
</dbReference>
<dbReference type="InterPro" id="IPR012993">
    <property type="entry name" value="UME"/>
</dbReference>
<keyword evidence="11" id="KW-0863">Zinc-finger</keyword>
<dbReference type="SUPFAM" id="SSF48371">
    <property type="entry name" value="ARM repeat"/>
    <property type="match status" value="1"/>
</dbReference>
<protein>
    <recommendedName>
        <fullName evidence="5">Serine/threonine-protein kinase MEC1</fullName>
        <ecNumber evidence="4">2.7.11.1</ecNumber>
    </recommendedName>
    <alternativeName>
        <fullName evidence="22">ATR homolog</fullName>
    </alternativeName>
    <alternativeName>
        <fullName evidence="21">DNA-damage checkpoint kinase MEC1</fullName>
    </alternativeName>
    <alternativeName>
        <fullName evidence="20">Mitosis entry checkpoint protein 1</fullName>
    </alternativeName>
</protein>
<evidence type="ECO:0000256" key="4">
    <source>
        <dbReference type="ARBA" id="ARBA00012513"/>
    </source>
</evidence>
<keyword evidence="12" id="KW-0418">Kinase</keyword>
<dbReference type="EC" id="2.7.11.1" evidence="4"/>
<evidence type="ECO:0000256" key="16">
    <source>
        <dbReference type="ARBA" id="ARBA00023204"/>
    </source>
</evidence>
<dbReference type="InterPro" id="IPR036940">
    <property type="entry name" value="PI3/4_kinase_cat_sf"/>
</dbReference>
<evidence type="ECO:0000256" key="18">
    <source>
        <dbReference type="ARBA" id="ARBA00023254"/>
    </source>
</evidence>
<evidence type="ECO:0000259" key="26">
    <source>
        <dbReference type="PROSITE" id="PS51190"/>
    </source>
</evidence>
<evidence type="ECO:0000256" key="5">
    <source>
        <dbReference type="ARBA" id="ARBA00021345"/>
    </source>
</evidence>
<dbReference type="PROSITE" id="PS51190">
    <property type="entry name" value="FATC"/>
    <property type="match status" value="1"/>
</dbReference>
<evidence type="ECO:0000256" key="1">
    <source>
        <dbReference type="ARBA" id="ARBA00004123"/>
    </source>
</evidence>
<feature type="region of interest" description="Disordered" evidence="23">
    <location>
        <begin position="2538"/>
        <end position="2565"/>
    </location>
</feature>
<feature type="region of interest" description="Disordered" evidence="23">
    <location>
        <begin position="2660"/>
        <end position="2872"/>
    </location>
</feature>
<dbReference type="Gene3D" id="3.30.1740.10">
    <property type="entry name" value="Zinc finger, PARP-type"/>
    <property type="match status" value="1"/>
</dbReference>
<keyword evidence="28" id="KW-1185">Reference proteome</keyword>
<keyword evidence="10" id="KW-0227">DNA damage</keyword>
<gene>
    <name evidence="27" type="ORF">CNYM01_06515</name>
</gene>
<keyword evidence="17" id="KW-0539">Nucleus</keyword>
<dbReference type="GO" id="GO:0000077">
    <property type="term" value="P:DNA damage checkpoint signaling"/>
    <property type="evidence" value="ECO:0007669"/>
    <property type="project" value="TreeGrafter"/>
</dbReference>
<dbReference type="GO" id="GO:0005524">
    <property type="term" value="F:ATP binding"/>
    <property type="evidence" value="ECO:0007669"/>
    <property type="project" value="UniProtKB-KW"/>
</dbReference>
<dbReference type="FunFam" id="1.10.1070.11:FF:000031">
    <property type="entry name" value="Phosphatidyl inositol 3-kinase"/>
    <property type="match status" value="1"/>
</dbReference>
<dbReference type="InterPro" id="IPR003151">
    <property type="entry name" value="PIK-rel_kinase_FAT"/>
</dbReference>
<dbReference type="SMART" id="SM00146">
    <property type="entry name" value="PI3Kc"/>
    <property type="match status" value="1"/>
</dbReference>
<comment type="function">
    <text evidence="19">Serine/threonine protein kinase which activates checkpoint signaling upon genotoxic stresses such as ionizing radiation (IR), ultraviolet light (UV), or DNA replication stalling, thereby acting as a DNA damage sensor. Recognizes the substrate consensus sequence [ST]-Q. Phosphorylates histone H2A to form H2AS128ph (gamma-H2A) at sites of DNA damage, involved in the regulation of DNA damage response mechanism. Required for the control of telomere length and genome stability.</text>
</comment>
<accession>A0A135S3Y3</accession>
<evidence type="ECO:0000256" key="23">
    <source>
        <dbReference type="SAM" id="MobiDB-lite"/>
    </source>
</evidence>
<feature type="compositionally biased region" description="Polar residues" evidence="23">
    <location>
        <begin position="2545"/>
        <end position="2565"/>
    </location>
</feature>
<dbReference type="SMART" id="SM01336">
    <property type="entry name" value="zf-PARP"/>
    <property type="match status" value="1"/>
</dbReference>
<evidence type="ECO:0000256" key="14">
    <source>
        <dbReference type="ARBA" id="ARBA00022840"/>
    </source>
</evidence>
<evidence type="ECO:0000313" key="28">
    <source>
        <dbReference type="Proteomes" id="UP000070054"/>
    </source>
</evidence>
<comment type="subcellular location">
    <subcellularLocation>
        <location evidence="1">Nucleus</location>
    </subcellularLocation>
</comment>
<dbReference type="PANTHER" id="PTHR11139">
    <property type="entry name" value="ATAXIA TELANGIECTASIA MUTATED ATM -RELATED"/>
    <property type="match status" value="1"/>
</dbReference>
<dbReference type="OrthoDB" id="381190at2759"/>
<dbReference type="InterPro" id="IPR001510">
    <property type="entry name" value="Znf_PARP"/>
</dbReference>
<keyword evidence="14" id="KW-0067">ATP-binding</keyword>
<keyword evidence="15" id="KW-0156">Chromatin regulator</keyword>
<dbReference type="Gene3D" id="3.30.1010.10">
    <property type="entry name" value="Phosphatidylinositol 3-kinase Catalytic Subunit, Chain A, domain 4"/>
    <property type="match status" value="1"/>
</dbReference>
<feature type="domain" description="FATC" evidence="26">
    <location>
        <begin position="2438"/>
        <end position="2470"/>
    </location>
</feature>
<evidence type="ECO:0000256" key="12">
    <source>
        <dbReference type="ARBA" id="ARBA00022777"/>
    </source>
</evidence>
<dbReference type="Pfam" id="PF02259">
    <property type="entry name" value="FAT"/>
    <property type="match status" value="1"/>
</dbReference>
<keyword evidence="6" id="KW-0723">Serine/threonine-protein kinase</keyword>
<dbReference type="InterPro" id="IPR050517">
    <property type="entry name" value="DDR_Repair_Kinase"/>
</dbReference>
<feature type="domain" description="PI3K/PI4K catalytic" evidence="24">
    <location>
        <begin position="2132"/>
        <end position="2441"/>
    </location>
</feature>
<dbReference type="InterPro" id="IPR056802">
    <property type="entry name" value="ATR-like_M-HEAT"/>
</dbReference>
<dbReference type="SMART" id="SM01343">
    <property type="entry name" value="FATC"/>
    <property type="match status" value="1"/>
</dbReference>
<dbReference type="GO" id="GO:0005634">
    <property type="term" value="C:nucleus"/>
    <property type="evidence" value="ECO:0007669"/>
    <property type="project" value="UniProtKB-SubCell"/>
</dbReference>
<evidence type="ECO:0000256" key="21">
    <source>
        <dbReference type="ARBA" id="ARBA00030459"/>
    </source>
</evidence>
<proteinExistence type="inferred from homology"/>
<evidence type="ECO:0000256" key="7">
    <source>
        <dbReference type="ARBA" id="ARBA00022679"/>
    </source>
</evidence>
<sequence length="2872" mass="322854">MAHPRRRVKLWTFLDVLWPYDEDEVMAADHNGRPAAAAAPNAPPPSTLAAQLVENISASTKSTRSDENAELKRLFAVIEKVKNKPELLETAEQRTDHNHMLIYVYARVVLEGIKLDDPFADRNHMRNEALKAINFLKVTIEETPNVLNHTTDGKQFVFRGEEPLWIWVFPKILRLLGHSRCLELTGDFEGFFQFVILVVIRTGSMWKLLPSMLLYLRETSRALTNHLQSMAPSSTGKDATVNMTLPLDGTLELLLGKPGTLFFQQTTYTVQHVSQCIHQATTLTSALAHPSIFKTPSLVSRPTLSQLAPWLLDSLLSLRAVQNEWQAIVPRPRADLLKTALNLLPYKPRPGKKSFDSKKPYAVLAVLCAELAAHPEEIQGTNESSVAARKTVSLALIRLAHASLVDREIGRLAAPKIVCPLEYEIPSLATISDAHDFILSIQVLKQTSGSIVPKALDSETQPASFVDADLRQAVEELGLENRATEDAEPASKRLKVSSEAPELRALIKRIYEVCQVEEAEETGGLEHNFLNKYNDLSENNQCRAIDLVTRICCAVDLATVVDGGASIGNRNSMGCTFCDDKYRASRSLDVTTAAEKREAQSIFTKLIHLPKFKESKRPRIVAMISARRIINHADITELIDLETSPLGQWCLQSLHSSIRELRIASGRALPLFLRDNNLESLDPTLIIRNRKNALSLLKAASEKDAAIFHESGILAWGQLGRVVTGDELNLVLHKLLEYLGSINSLIASCAFNEILNLASALNTTPRRLFEPFWRNLAYFAVKDMQARPQICRAIADLLQISVTEFLLLIQTHALPWLVLMKKKEVIQKIAEARGERDIWVPILDPANAGSIIALLLVQDVGNIEKFVMSRLVEVSSHLETFTLVELVQSEVCSVALELFKAAGEADEARKPRIIEALASFCSMMMIANKESKPKKGNTIGRYLQSYILGLMARLADVINDMPLVFPPAEEQRRCIRALEEMIRHCKVYVRIARPQIAACLLSSLAQDDLREAAFSCWAALLTCLEPEDVEVLIETTFFVISHYWPLFSESSRQMAKTLIRKLITEFSDSLNDYITKLPSLGYITELADVEAELNAARPVLDSRTAFALFAERTSHENSGVVLLALTELEVYLRQRGGFLQTSAISQQPDPVVPMLIRALLDCAAKYSAMHQLEIASLCTQCIGLVGCLDSNRVEAPREQQSMVILSNFESADETTDFVLFILGQILVKAFLSTTDTKLQGFLSFAMQELLDRVDIKAALAMKGTGMRDGGVIYRKWLTLSESDRNVLTPFLTSRYLLTPMNVVPVEYPIFRPGKPYGNWMRSFSMDLLGKGQNGHADLIFEPLCRTIKVKDLAVAEFLLPYLVLHVIVGHRSTRKDRDNVIGELVGILQHQPAEDAPYSEREDMKLYCEAVFRALDYASRWLQEKDARRKNDDELPAIGRVQELLNTIPPVLISQRAMDCREYPRALFHLEQHAQQMEVENSDTRQKTLLLEQLQDIYTQIDEPDGLEGISAHLHVLDINQQILSHKKAGRYTAAQTWYEIKLAEEPDNIDVQIDLLNCLKQSGQHDVLLNYVEGMRTEPSTENKIVPYAVEAAWATRRWDTLNKYTARFHGSPLEDFNVGIAKLFNALQRRGAGSDTFPEMLQSMREKIASAMTHVATSSLQACHDLRLRCHVLTDLEIIAGTQASEGDAHQEVLTMLDRRLEVLGAYVGDKQYLLGIRRAAMELSRPKFSDLDISSLWLSSARLARKANSTHQSFNAVLHASQLGDGAAVIENARLLWKDGHTRKAIQVLQGAIESNNFMTQTNSSSSTRGMDAQQRQLTARAQLMLAKWLDAAGQTNHLTLREKYQQPPLTASAWEKGHYYLGRYYKKVLESEKTLKADDQTDPCIQGEYTRLVVENYLRSLNYGTKYLYQTMPRILTLWLEFGAQVDKAPEGKVSLSRELHRRRTDQLNLLHRFLDKSIARLPAYIFYTALPQVVARIAHQNKDVYERLTHIVIKVVQSHPRQALWSLFGIMTTRQTSERRVRGQQILQALKGVTKKVDGSNYELRQLLRMGEKLAEQLLLACNNGDFQSNRTTVASITRDLNFNHKCTPCPLVVPIESCLTAALPTLTDNVKTHKAFSRDVITIDSFLDEVLVLGSLAKPRRLTARGTDGKSYMLMIKPKDDLRTDQRLMEFNSMINRSLKRDPEASRRQLYIKTYAVVPLNEECGIIEWVDGLKTLREILLDQYKSRQVHPDYNQIKRMMAEAVTGPNNIKMFTEGVLGTFPPVLQHWFVQRFPHPSTWFSARLKYTRSCAVMSMVGTILGLGDRHGENVLLERDNGGIFHVDFNCLFDKGLTFAQPEKVPFRLTHNMVAAMGIYGYEGPFRHCSELTLGILRQQEETLMTILEAFIYDPTLDLQKEKKTSRRQDGAPRMQPQLVVDSIKRKVKGLMGQDTIPLGVEGQVEELIKQAADPRNLAAMYIGWCPFLQTTVEIVTAHLSTNVTPLFFPFLWQLETPSFILFTFFEKTLFHIQSLYKSIAKMPDYRIGDRDSLPISSVPSSSRNTRTYTHANTQSSPNIEVSPNNRAGCTDGVCKKAAAKCLKGSLRFGTWTKIMDHESFKWKHWGCVSGEQMKHVQDLCERNGKFDFDAFDGYDEMGDHPDLQAKIRSAIEQGHIDAEDFNGDPWMNKPGQRGIRGKKPKDWDDGEEEDEDEAPAKGKKRGRKAADDEEEEIPKAKRTKKAAAKAEAEDEEEEKPIPKAKRGARKSATKEEESDDGEPIAAPKLKRGPAKKAAAVKKEESDTEEAEEAPKPKRGAAKKAAPKKAAKKVKAEESEEEVSAAEPETTAKSEEEEEKPAPQKAKAAAKGRKKAAPVAEAEKPKSTRASRSRK</sequence>
<dbReference type="Pfam" id="PF25030">
    <property type="entry name" value="M-HEAT_ATR"/>
    <property type="match status" value="1"/>
</dbReference>
<reference evidence="27 28" key="1">
    <citation type="submission" date="2014-02" db="EMBL/GenBank/DDBJ databases">
        <title>The genome sequence of Colletotrichum nymphaeae SA-01.</title>
        <authorList>
            <person name="Baroncelli R."/>
            <person name="Thon M.R."/>
        </authorList>
    </citation>
    <scope>NUCLEOTIDE SEQUENCE [LARGE SCALE GENOMIC DNA]</scope>
    <source>
        <strain evidence="27 28">SA-01</strain>
    </source>
</reference>
<dbReference type="InterPro" id="IPR000403">
    <property type="entry name" value="PI3/4_kinase_cat_dom"/>
</dbReference>
<dbReference type="GO" id="GO:0005694">
    <property type="term" value="C:chromosome"/>
    <property type="evidence" value="ECO:0007669"/>
    <property type="project" value="TreeGrafter"/>
</dbReference>
<evidence type="ECO:0000256" key="20">
    <source>
        <dbReference type="ARBA" id="ARBA00029679"/>
    </source>
</evidence>
<evidence type="ECO:0000256" key="17">
    <source>
        <dbReference type="ARBA" id="ARBA00023242"/>
    </source>
</evidence>
<dbReference type="GO" id="GO:0004674">
    <property type="term" value="F:protein serine/threonine kinase activity"/>
    <property type="evidence" value="ECO:0007669"/>
    <property type="project" value="UniProtKB-KW"/>
</dbReference>
<dbReference type="GO" id="GO:0000723">
    <property type="term" value="P:telomere maintenance"/>
    <property type="evidence" value="ECO:0007669"/>
    <property type="project" value="TreeGrafter"/>
</dbReference>
<dbReference type="GO" id="GO:0008270">
    <property type="term" value="F:zinc ion binding"/>
    <property type="evidence" value="ECO:0007669"/>
    <property type="project" value="UniProtKB-KW"/>
</dbReference>
<dbReference type="InterPro" id="IPR011009">
    <property type="entry name" value="Kinase-like_dom_sf"/>
</dbReference>
<dbReference type="Proteomes" id="UP000070054">
    <property type="component" value="Unassembled WGS sequence"/>
</dbReference>
<keyword evidence="18" id="KW-0469">Meiosis</keyword>
<keyword evidence="13" id="KW-0862">Zinc</keyword>